<dbReference type="InterPro" id="IPR032710">
    <property type="entry name" value="NTF2-like_dom_sf"/>
</dbReference>
<reference evidence="2 3" key="1">
    <citation type="submission" date="2024-01" db="EMBL/GenBank/DDBJ databases">
        <title>Mesobacterium rodlantinim sp. nov., isolated from shallow sea hydrothermal systems off Kueishantao Island.</title>
        <authorList>
            <person name="Su Z."/>
            <person name="Tang K."/>
        </authorList>
    </citation>
    <scope>NUCLEOTIDE SEQUENCE [LARGE SCALE GENOMIC DNA]</scope>
    <source>
        <strain evidence="2 3">TK19101</strain>
    </source>
</reference>
<organism evidence="2 3">
    <name type="scientific">Mesobacterium hydrothermale</name>
    <dbReference type="NCBI Taxonomy" id="3111907"/>
    <lineage>
        <taxon>Bacteria</taxon>
        <taxon>Pseudomonadati</taxon>
        <taxon>Pseudomonadota</taxon>
        <taxon>Alphaproteobacteria</taxon>
        <taxon>Rhodobacterales</taxon>
        <taxon>Roseobacteraceae</taxon>
        <taxon>Mesobacterium</taxon>
    </lineage>
</organism>
<evidence type="ECO:0000313" key="2">
    <source>
        <dbReference type="EMBL" id="MEC3862639.1"/>
    </source>
</evidence>
<accession>A0ABU6HJJ5</accession>
<protein>
    <submittedName>
        <fullName evidence="2">Nuclear transport factor 2 family protein</fullName>
    </submittedName>
</protein>
<dbReference type="InterPro" id="IPR037401">
    <property type="entry name" value="SnoaL-like"/>
</dbReference>
<dbReference type="SUPFAM" id="SSF54427">
    <property type="entry name" value="NTF2-like"/>
    <property type="match status" value="2"/>
</dbReference>
<gene>
    <name evidence="2" type="ORF">VK792_15215</name>
</gene>
<sequence length="333" mass="37460">MGFQTEKQVVQDLYAALDGAPVDRITDVLADTLSPDALWRGFHPFGACTGPQAIAESFWQPLRQSLTRMQRRQDIFFAGRNEIDGFQGVWVVSMGHLMGLFDQPWLGIAPTGKMAFLRYCEFNRVADGRITETAMYFDIPHLMMQAGLQPFPPQTAAHLVQPGPMTHDGLLFDDAPEEQGRATLAAINAMIGDLGTWQLGLPLEEELARTWHDDMIWWGPAGIGATYTIKRYAKQHSAPFRAAFKERSKTRHIARLAEGAYGGFFGWPNFTALHTGGFMGMPASDKRGEMRVIDIYRRDGDKLAENWIFIDLLHFWNGLGVDILDRMARVPRT</sequence>
<dbReference type="InterPro" id="IPR009959">
    <property type="entry name" value="Cyclase_SnoaL-like"/>
</dbReference>
<keyword evidence="3" id="KW-1185">Reference proteome</keyword>
<dbReference type="Pfam" id="PF12680">
    <property type="entry name" value="SnoaL_2"/>
    <property type="match status" value="1"/>
</dbReference>
<dbReference type="PANTHER" id="PTHR38436">
    <property type="entry name" value="POLYKETIDE CYCLASE SNOAL-LIKE DOMAIN"/>
    <property type="match status" value="1"/>
</dbReference>
<dbReference type="RefSeq" id="WP_326298553.1">
    <property type="nucleotide sequence ID" value="NZ_JAYLLH010000025.1"/>
</dbReference>
<dbReference type="EMBL" id="JAYLLH010000025">
    <property type="protein sequence ID" value="MEC3862639.1"/>
    <property type="molecule type" value="Genomic_DNA"/>
</dbReference>
<evidence type="ECO:0000259" key="1">
    <source>
        <dbReference type="Pfam" id="PF12680"/>
    </source>
</evidence>
<dbReference type="Gene3D" id="3.10.450.50">
    <property type="match status" value="2"/>
</dbReference>
<proteinExistence type="predicted"/>
<dbReference type="Pfam" id="PF07366">
    <property type="entry name" value="SnoaL"/>
    <property type="match status" value="1"/>
</dbReference>
<comment type="caution">
    <text evidence="2">The sequence shown here is derived from an EMBL/GenBank/DDBJ whole genome shotgun (WGS) entry which is preliminary data.</text>
</comment>
<dbReference type="PANTHER" id="PTHR38436:SF1">
    <property type="entry name" value="ESTER CYCLASE"/>
    <property type="match status" value="1"/>
</dbReference>
<dbReference type="Proteomes" id="UP001348149">
    <property type="component" value="Unassembled WGS sequence"/>
</dbReference>
<name>A0ABU6HJJ5_9RHOB</name>
<evidence type="ECO:0000313" key="3">
    <source>
        <dbReference type="Proteomes" id="UP001348149"/>
    </source>
</evidence>
<feature type="domain" description="SnoaL-like" evidence="1">
    <location>
        <begin position="10"/>
        <end position="132"/>
    </location>
</feature>